<dbReference type="InterPro" id="IPR052158">
    <property type="entry name" value="INH-QAR"/>
</dbReference>
<dbReference type="InterPro" id="IPR002818">
    <property type="entry name" value="DJ-1/PfpI"/>
</dbReference>
<gene>
    <name evidence="4" type="ORF">BJF95_08140</name>
</gene>
<reference evidence="4 5" key="1">
    <citation type="submission" date="2016-09" db="EMBL/GenBank/DDBJ databases">
        <title>Rhizobium oryziradicis sp. nov., isolated from the root of rice.</title>
        <authorList>
            <person name="Zhao J."/>
            <person name="Zhang X."/>
        </authorList>
    </citation>
    <scope>NUCLEOTIDE SEQUENCE [LARGE SCALE GENOMIC DNA]</scope>
    <source>
        <strain evidence="4 5">N19</strain>
    </source>
</reference>
<evidence type="ECO:0000256" key="2">
    <source>
        <dbReference type="ARBA" id="ARBA00023163"/>
    </source>
</evidence>
<dbReference type="STRING" id="1867956.BJF95_08140"/>
<dbReference type="PANTHER" id="PTHR43130">
    <property type="entry name" value="ARAC-FAMILY TRANSCRIPTIONAL REGULATOR"/>
    <property type="match status" value="1"/>
</dbReference>
<keyword evidence="1" id="KW-0805">Transcription regulation</keyword>
<accession>A0A1Q8ZR90</accession>
<proteinExistence type="predicted"/>
<dbReference type="Gene3D" id="3.40.50.880">
    <property type="match status" value="1"/>
</dbReference>
<dbReference type="OrthoDB" id="9793422at2"/>
<dbReference type="GO" id="GO:0003700">
    <property type="term" value="F:DNA-binding transcription factor activity"/>
    <property type="evidence" value="ECO:0007669"/>
    <property type="project" value="InterPro"/>
</dbReference>
<evidence type="ECO:0000259" key="3">
    <source>
        <dbReference type="PROSITE" id="PS01124"/>
    </source>
</evidence>
<sequence length="338" mass="37055">MTDEAGQPRIIPMIVVVPPNALLLDLAGPMEVLRKANLVQQEVHFSVRYVGASADVISSIGLSLSGIAPLPHTLPPDAMVVISGCADEPLVVDGSPPSPRDTRAEAEIIAWLRDTVQQGTKLITICSGALFAAKAGLLEGYRCTTHHANIADLKKLAPTATVLENRLFVEDQNRLTSAGITTSVDLMLSLIAKEVGHVTALTIARYLVVYLRRAGGDPQLSPWLEGRNHIHPAIHRVQDAVTADPTRPWSVDAMADIAMTSRRTLSRLFNDHTGISVTDYVNRMRMALARELVINSRLDMEAIAERCGFASARQFRRAWNRLYQSPPHLLRRVDEKMG</sequence>
<evidence type="ECO:0000313" key="4">
    <source>
        <dbReference type="EMBL" id="OLP44480.1"/>
    </source>
</evidence>
<dbReference type="SMART" id="SM00342">
    <property type="entry name" value="HTH_ARAC"/>
    <property type="match status" value="1"/>
</dbReference>
<dbReference type="PANTHER" id="PTHR43130:SF3">
    <property type="entry name" value="HTH-TYPE TRANSCRIPTIONAL REGULATOR RV1931C"/>
    <property type="match status" value="1"/>
</dbReference>
<dbReference type="SUPFAM" id="SSF52317">
    <property type="entry name" value="Class I glutamine amidotransferase-like"/>
    <property type="match status" value="1"/>
</dbReference>
<dbReference type="SUPFAM" id="SSF46689">
    <property type="entry name" value="Homeodomain-like"/>
    <property type="match status" value="2"/>
</dbReference>
<keyword evidence="2" id="KW-0804">Transcription</keyword>
<organism evidence="4 5">
    <name type="scientific">Rhizobium oryziradicis</name>
    <dbReference type="NCBI Taxonomy" id="1867956"/>
    <lineage>
        <taxon>Bacteria</taxon>
        <taxon>Pseudomonadati</taxon>
        <taxon>Pseudomonadota</taxon>
        <taxon>Alphaproteobacteria</taxon>
        <taxon>Hyphomicrobiales</taxon>
        <taxon>Rhizobiaceae</taxon>
        <taxon>Rhizobium/Agrobacterium group</taxon>
        <taxon>Rhizobium</taxon>
    </lineage>
</organism>
<dbReference type="InterPro" id="IPR018060">
    <property type="entry name" value="HTH_AraC"/>
</dbReference>
<dbReference type="Pfam" id="PF01965">
    <property type="entry name" value="DJ-1_PfpI"/>
    <property type="match status" value="1"/>
</dbReference>
<evidence type="ECO:0000256" key="1">
    <source>
        <dbReference type="ARBA" id="ARBA00023015"/>
    </source>
</evidence>
<dbReference type="CDD" id="cd03137">
    <property type="entry name" value="GATase1_AraC_1"/>
    <property type="match status" value="1"/>
</dbReference>
<dbReference type="EMBL" id="MKIM01000027">
    <property type="protein sequence ID" value="OLP44480.1"/>
    <property type="molecule type" value="Genomic_DNA"/>
</dbReference>
<dbReference type="Gene3D" id="1.10.10.60">
    <property type="entry name" value="Homeodomain-like"/>
    <property type="match status" value="1"/>
</dbReference>
<dbReference type="AlphaFoldDB" id="A0A1Q8ZR90"/>
<dbReference type="InterPro" id="IPR029062">
    <property type="entry name" value="Class_I_gatase-like"/>
</dbReference>
<dbReference type="RefSeq" id="WP_075639991.1">
    <property type="nucleotide sequence ID" value="NZ_MKIM01000027.1"/>
</dbReference>
<dbReference type="PROSITE" id="PS01124">
    <property type="entry name" value="HTH_ARAC_FAMILY_2"/>
    <property type="match status" value="1"/>
</dbReference>
<dbReference type="InterPro" id="IPR009057">
    <property type="entry name" value="Homeodomain-like_sf"/>
</dbReference>
<feature type="domain" description="HTH araC/xylS-type" evidence="3">
    <location>
        <begin position="235"/>
        <end position="333"/>
    </location>
</feature>
<name>A0A1Q8ZR90_9HYPH</name>
<comment type="caution">
    <text evidence="4">The sequence shown here is derived from an EMBL/GenBank/DDBJ whole genome shotgun (WGS) entry which is preliminary data.</text>
</comment>
<dbReference type="GO" id="GO:0043565">
    <property type="term" value="F:sequence-specific DNA binding"/>
    <property type="evidence" value="ECO:0007669"/>
    <property type="project" value="InterPro"/>
</dbReference>
<protein>
    <submittedName>
        <fullName evidence="4">AraC family transcriptional regulator</fullName>
    </submittedName>
</protein>
<evidence type="ECO:0000313" key="5">
    <source>
        <dbReference type="Proteomes" id="UP000186894"/>
    </source>
</evidence>
<keyword evidence="5" id="KW-1185">Reference proteome</keyword>
<dbReference type="Pfam" id="PF12833">
    <property type="entry name" value="HTH_18"/>
    <property type="match status" value="1"/>
</dbReference>
<dbReference type="Proteomes" id="UP000186894">
    <property type="component" value="Unassembled WGS sequence"/>
</dbReference>